<feature type="region of interest" description="Disordered" evidence="1">
    <location>
        <begin position="1"/>
        <end position="20"/>
    </location>
</feature>
<feature type="compositionally biased region" description="Low complexity" evidence="1">
    <location>
        <begin position="43"/>
        <end position="52"/>
    </location>
</feature>
<evidence type="ECO:0000256" key="1">
    <source>
        <dbReference type="SAM" id="MobiDB-lite"/>
    </source>
</evidence>
<reference evidence="3" key="1">
    <citation type="journal article" date="2019" name="Int. J. Syst. Evol. Microbiol.">
        <title>The Global Catalogue of Microorganisms (GCM) 10K type strain sequencing project: providing services to taxonomists for standard genome sequencing and annotation.</title>
        <authorList>
            <consortium name="The Broad Institute Genomics Platform"/>
            <consortium name="The Broad Institute Genome Sequencing Center for Infectious Disease"/>
            <person name="Wu L."/>
            <person name="Ma J."/>
        </authorList>
    </citation>
    <scope>NUCLEOTIDE SEQUENCE [LARGE SCALE GENOMIC DNA]</scope>
    <source>
        <strain evidence="3">CGMCC 4.7357</strain>
    </source>
</reference>
<evidence type="ECO:0000313" key="2">
    <source>
        <dbReference type="EMBL" id="MFC4666903.1"/>
    </source>
</evidence>
<feature type="region of interest" description="Disordered" evidence="1">
    <location>
        <begin position="81"/>
        <end position="128"/>
    </location>
</feature>
<keyword evidence="3" id="KW-1185">Reference proteome</keyword>
<sequence>MNNNYDPNYKEEDETDDATSLLRSLQNGPEELPEVTSNECVSEESSIVDSSDQTTVFENEPGSFYEEPLDDFVESGSIENIQSEEDHRFVESSEDLNDDDVEEFEQSQSTFDESEIQWDDEQTSDPIPQVLYDDMDDVNHDIEVEEEDGEKLSDDNIEDEGSEYSNKKGNGFWILLGDGLIAERVKKNIGFWLYVLSLFLIPIWNEYHAIDQKRNLSVKEKILDGKRKRALLIRAEVTNAEQSTYLVESVNADGKLLQIPEEPPIVLFKKKDSKR</sequence>
<dbReference type="RefSeq" id="WP_380080437.1">
    <property type="nucleotide sequence ID" value="NZ_JBHSGO010000217.1"/>
</dbReference>
<dbReference type="Pfam" id="PF19579">
    <property type="entry name" value="FtsL_2"/>
    <property type="match status" value="1"/>
</dbReference>
<name>A0ABV9KAD0_9PORP</name>
<dbReference type="Proteomes" id="UP001596020">
    <property type="component" value="Unassembled WGS sequence"/>
</dbReference>
<feature type="compositionally biased region" description="Acidic residues" evidence="1">
    <location>
        <begin position="92"/>
        <end position="105"/>
    </location>
</feature>
<proteinExistence type="predicted"/>
<organism evidence="2 3">
    <name type="scientific">Falsiporphyromonas endometrii</name>
    <dbReference type="NCBI Taxonomy" id="1387297"/>
    <lineage>
        <taxon>Bacteria</taxon>
        <taxon>Pseudomonadati</taxon>
        <taxon>Bacteroidota</taxon>
        <taxon>Bacteroidia</taxon>
        <taxon>Bacteroidales</taxon>
        <taxon>Porphyromonadaceae</taxon>
        <taxon>Falsiporphyromonas</taxon>
    </lineage>
</organism>
<gene>
    <name evidence="2" type="ORF">ACFO3G_09885</name>
</gene>
<feature type="region of interest" description="Disordered" evidence="1">
    <location>
        <begin position="26"/>
        <end position="55"/>
    </location>
</feature>
<feature type="compositionally biased region" description="Acidic residues" evidence="1">
    <location>
        <begin position="112"/>
        <end position="123"/>
    </location>
</feature>
<comment type="caution">
    <text evidence="2">The sequence shown here is derived from an EMBL/GenBank/DDBJ whole genome shotgun (WGS) entry which is preliminary data.</text>
</comment>
<dbReference type="EMBL" id="JBHSGO010000217">
    <property type="protein sequence ID" value="MFC4666903.1"/>
    <property type="molecule type" value="Genomic_DNA"/>
</dbReference>
<accession>A0ABV9KAD0</accession>
<dbReference type="InterPro" id="IPR045755">
    <property type="entry name" value="FtsL-like"/>
</dbReference>
<evidence type="ECO:0000313" key="3">
    <source>
        <dbReference type="Proteomes" id="UP001596020"/>
    </source>
</evidence>
<protein>
    <submittedName>
        <fullName evidence="2">FtsL-like putative cell division protein</fullName>
    </submittedName>
</protein>